<name>A0A841REX6_9SPIO</name>
<organism evidence="2 3">
    <name type="scientific">Spirochaeta isovalerica</name>
    <dbReference type="NCBI Taxonomy" id="150"/>
    <lineage>
        <taxon>Bacteria</taxon>
        <taxon>Pseudomonadati</taxon>
        <taxon>Spirochaetota</taxon>
        <taxon>Spirochaetia</taxon>
        <taxon>Spirochaetales</taxon>
        <taxon>Spirochaetaceae</taxon>
        <taxon>Spirochaeta</taxon>
    </lineage>
</organism>
<dbReference type="PROSITE" id="PS51257">
    <property type="entry name" value="PROKAR_LIPOPROTEIN"/>
    <property type="match status" value="1"/>
</dbReference>
<gene>
    <name evidence="2" type="ORF">HNR50_004243</name>
</gene>
<accession>A0A841REX6</accession>
<dbReference type="Proteomes" id="UP000587760">
    <property type="component" value="Unassembled WGS sequence"/>
</dbReference>
<dbReference type="AlphaFoldDB" id="A0A841REX6"/>
<feature type="chain" id="PRO_5032948928" evidence="1">
    <location>
        <begin position="17"/>
        <end position="582"/>
    </location>
</feature>
<reference evidence="2 3" key="1">
    <citation type="submission" date="2020-08" db="EMBL/GenBank/DDBJ databases">
        <title>Genomic Encyclopedia of Type Strains, Phase IV (KMG-IV): sequencing the most valuable type-strain genomes for metagenomic binning, comparative biology and taxonomic classification.</title>
        <authorList>
            <person name="Goeker M."/>
        </authorList>
    </citation>
    <scope>NUCLEOTIDE SEQUENCE [LARGE SCALE GENOMIC DNA]</scope>
    <source>
        <strain evidence="2 3">DSM 2461</strain>
    </source>
</reference>
<evidence type="ECO:0000256" key="1">
    <source>
        <dbReference type="SAM" id="SignalP"/>
    </source>
</evidence>
<sequence length="582" mass="64585">MAAIKKILLISFTLFALLSCMTGSGKTTSTGMDVAELDSLIQDMAERIIPLLPAEKEANIAVYYFTVNGEESPYSDYLINNLTTEIANRAPQNCHVVSRKGLDRIMDEYSFQLSDLVSEETQVNIGELLGADTIITGYITPLGDSNSINVQLMDVHTGAVSGGFTMNVSGDIQLGSGQVSDRITMERQYSTTSGAATTTTIYESFDGPVTEVMPGFFEEHWGEHILTISGETDVDPGGYAYLNFSAQLDTDDYRAIREDSDMTFYLDLPLNAPPLDSDGFYVKVKPSGFTGAYIMVRQTIDDEHIVLGVPISLRQGEWNELRIPFGNLKLLEGEDRMDREENISITLGVPYFDNVVQGYLKGISVEGSLSVDELGLYSLKENMDDQGIISTFEDEILKAVPSLHTEGGLFYVDYSNSDSGMEKLNRGIESSRLEWRIAESGPVGKFFTVAGEYRLNDQINTFLDEGGEVALVLDLFFEKRPDDFEKLTFLLSSEGLTTGYLYLSNPEEAEAFETDIRTGRSWSRVSIDFSDLLYSEEDSGADWDDPVMMRTIWPIAPSILRNALGEEGLLELSLNIDELSWE</sequence>
<feature type="signal peptide" evidence="1">
    <location>
        <begin position="1"/>
        <end position="16"/>
    </location>
</feature>
<evidence type="ECO:0000313" key="3">
    <source>
        <dbReference type="Proteomes" id="UP000587760"/>
    </source>
</evidence>
<dbReference type="RefSeq" id="WP_184748779.1">
    <property type="nucleotide sequence ID" value="NZ_JACHGJ010000013.1"/>
</dbReference>
<comment type="caution">
    <text evidence="2">The sequence shown here is derived from an EMBL/GenBank/DDBJ whole genome shotgun (WGS) entry which is preliminary data.</text>
</comment>
<evidence type="ECO:0000313" key="2">
    <source>
        <dbReference type="EMBL" id="MBB6482543.1"/>
    </source>
</evidence>
<dbReference type="EMBL" id="JACHGJ010000013">
    <property type="protein sequence ID" value="MBB6482543.1"/>
    <property type="molecule type" value="Genomic_DNA"/>
</dbReference>
<keyword evidence="3" id="KW-1185">Reference proteome</keyword>
<dbReference type="Gene3D" id="3.40.50.10610">
    <property type="entry name" value="ABC-type transport auxiliary lipoprotein component"/>
    <property type="match status" value="1"/>
</dbReference>
<proteinExistence type="predicted"/>
<protein>
    <submittedName>
        <fullName evidence="2">TolB-like protein</fullName>
    </submittedName>
</protein>
<keyword evidence="1" id="KW-0732">Signal</keyword>